<comment type="caution">
    <text evidence="3">The sequence shown here is derived from an EMBL/GenBank/DDBJ whole genome shotgun (WGS) entry which is preliminary data.</text>
</comment>
<reference evidence="3 4" key="1">
    <citation type="submission" date="2023-08" db="EMBL/GenBank/DDBJ databases">
        <title>Black Yeasts Isolated from many extreme environments.</title>
        <authorList>
            <person name="Coleine C."/>
            <person name="Stajich J.E."/>
            <person name="Selbmann L."/>
        </authorList>
    </citation>
    <scope>NUCLEOTIDE SEQUENCE [LARGE SCALE GENOMIC DNA]</scope>
    <source>
        <strain evidence="3 4">CCFEE 536</strain>
    </source>
</reference>
<evidence type="ECO:0000313" key="4">
    <source>
        <dbReference type="Proteomes" id="UP001357485"/>
    </source>
</evidence>
<keyword evidence="1" id="KW-0472">Membrane</keyword>
<dbReference type="PANTHER" id="PTHR12100">
    <property type="entry name" value="SEC10"/>
    <property type="match status" value="1"/>
</dbReference>
<keyword evidence="4" id="KW-1185">Reference proteome</keyword>
<gene>
    <name evidence="3" type="primary">SEC10_3</name>
    <name evidence="3" type="ORF">LTR16_007957</name>
</gene>
<dbReference type="PANTHER" id="PTHR12100:SF0">
    <property type="entry name" value="EXOCYST COMPLEX COMPONENT 5"/>
    <property type="match status" value="1"/>
</dbReference>
<dbReference type="InterPro" id="IPR048627">
    <property type="entry name" value="Sec10_HB"/>
</dbReference>
<sequence length="238" mass="26386">SSYIEREKKNLDELYSSLLFKFTTYHSRRPKKTTTYLASLGQRSKELIASARDAYMERLDSSDLPASQKAMLVRIAGLRDADTSSANKNEIDVTEEDGALSLPNAKRMLKWLAEGVGRGLELSGGNETPKDVKELLNLLLANMGELYLDTALDAADGMAASQESAKGEPDLSYILDLRAAIGILHLMVTCIYTVLIPLAASNLTIRRDLEKSTTNFVNRMEERVNSIMQRTIDASLTY</sequence>
<proteinExistence type="predicted"/>
<dbReference type="EMBL" id="JAVRRA010018208">
    <property type="protein sequence ID" value="KAK5189531.1"/>
    <property type="molecule type" value="Genomic_DNA"/>
</dbReference>
<dbReference type="Proteomes" id="UP001357485">
    <property type="component" value="Unassembled WGS sequence"/>
</dbReference>
<dbReference type="Pfam" id="PF07393">
    <property type="entry name" value="Sec10_HB"/>
    <property type="match status" value="1"/>
</dbReference>
<name>A0ABR0LKP9_9PEZI</name>
<feature type="non-terminal residue" evidence="3">
    <location>
        <position position="238"/>
    </location>
</feature>
<evidence type="ECO:0000259" key="2">
    <source>
        <dbReference type="Pfam" id="PF07393"/>
    </source>
</evidence>
<keyword evidence="1" id="KW-0812">Transmembrane</keyword>
<feature type="non-terminal residue" evidence="3">
    <location>
        <position position="1"/>
    </location>
</feature>
<feature type="transmembrane region" description="Helical" evidence="1">
    <location>
        <begin position="179"/>
        <end position="200"/>
    </location>
</feature>
<accession>A0ABR0LKP9</accession>
<organism evidence="3 4">
    <name type="scientific">Cryomyces antarcticus</name>
    <dbReference type="NCBI Taxonomy" id="329879"/>
    <lineage>
        <taxon>Eukaryota</taxon>
        <taxon>Fungi</taxon>
        <taxon>Dikarya</taxon>
        <taxon>Ascomycota</taxon>
        <taxon>Pezizomycotina</taxon>
        <taxon>Dothideomycetes</taxon>
        <taxon>Dothideomycetes incertae sedis</taxon>
        <taxon>Cryomyces</taxon>
    </lineage>
</organism>
<dbReference type="InterPro" id="IPR009976">
    <property type="entry name" value="Sec10-like"/>
</dbReference>
<protein>
    <submittedName>
        <fullName evidence="3">Exocyst complex component 5</fullName>
    </submittedName>
</protein>
<feature type="domain" description="Exocyst complex component Sec10-like alpha-helical bundle" evidence="2">
    <location>
        <begin position="1"/>
        <end position="235"/>
    </location>
</feature>
<keyword evidence="1" id="KW-1133">Transmembrane helix</keyword>
<evidence type="ECO:0000313" key="3">
    <source>
        <dbReference type="EMBL" id="KAK5189531.1"/>
    </source>
</evidence>
<evidence type="ECO:0000256" key="1">
    <source>
        <dbReference type="SAM" id="Phobius"/>
    </source>
</evidence>